<dbReference type="Proteomes" id="UP000092460">
    <property type="component" value="Unassembled WGS sequence"/>
</dbReference>
<organism evidence="1 2">
    <name type="scientific">Glossina palpalis gambiensis</name>
    <dbReference type="NCBI Taxonomy" id="67801"/>
    <lineage>
        <taxon>Eukaryota</taxon>
        <taxon>Metazoa</taxon>
        <taxon>Ecdysozoa</taxon>
        <taxon>Arthropoda</taxon>
        <taxon>Hexapoda</taxon>
        <taxon>Insecta</taxon>
        <taxon>Pterygota</taxon>
        <taxon>Neoptera</taxon>
        <taxon>Endopterygota</taxon>
        <taxon>Diptera</taxon>
        <taxon>Brachycera</taxon>
        <taxon>Muscomorpha</taxon>
        <taxon>Hippoboscoidea</taxon>
        <taxon>Glossinidae</taxon>
        <taxon>Glossina</taxon>
    </lineage>
</organism>
<evidence type="ECO:0000313" key="2">
    <source>
        <dbReference type="Proteomes" id="UP000092460"/>
    </source>
</evidence>
<dbReference type="AlphaFoldDB" id="A0A1B0BG24"/>
<dbReference type="VEuPathDB" id="VectorBase:GPPI028888"/>
<keyword evidence="2" id="KW-1185">Reference proteome</keyword>
<dbReference type="EMBL" id="JXJN01013732">
    <property type="status" value="NOT_ANNOTATED_CDS"/>
    <property type="molecule type" value="Genomic_DNA"/>
</dbReference>
<evidence type="ECO:0000313" key="1">
    <source>
        <dbReference type="EnsemblMetazoa" id="GPPI028888-PA"/>
    </source>
</evidence>
<protein>
    <submittedName>
        <fullName evidence="1">Uncharacterized protein</fullName>
    </submittedName>
</protein>
<reference evidence="1" key="2">
    <citation type="submission" date="2020-05" db="UniProtKB">
        <authorList>
            <consortium name="EnsemblMetazoa"/>
        </authorList>
    </citation>
    <scope>IDENTIFICATION</scope>
    <source>
        <strain evidence="1">IAEA</strain>
    </source>
</reference>
<dbReference type="EnsemblMetazoa" id="GPPI028888-RA">
    <property type="protein sequence ID" value="GPPI028888-PA"/>
    <property type="gene ID" value="GPPI028888"/>
</dbReference>
<accession>A0A1B0BG24</accession>
<name>A0A1B0BG24_9MUSC</name>
<dbReference type="EMBL" id="JXJN01013733">
    <property type="status" value="NOT_ANNOTATED_CDS"/>
    <property type="molecule type" value="Genomic_DNA"/>
</dbReference>
<sequence length="71" mass="8045">MVGVVHTAHCNWILNKKGQNQNVPSIEEIQKTLVMLGDKNQKFIDSLSLLLLLTFKTVTTENVVKLLRNIN</sequence>
<reference evidence="2" key="1">
    <citation type="submission" date="2015-01" db="EMBL/GenBank/DDBJ databases">
        <authorList>
            <person name="Aksoy S."/>
            <person name="Warren W."/>
            <person name="Wilson R.K."/>
        </authorList>
    </citation>
    <scope>NUCLEOTIDE SEQUENCE [LARGE SCALE GENOMIC DNA]</scope>
    <source>
        <strain evidence="2">IAEA</strain>
    </source>
</reference>
<dbReference type="STRING" id="67801.A0A1B0BG24"/>
<proteinExistence type="predicted"/>
<dbReference type="Gene3D" id="3.90.70.130">
    <property type="match status" value="1"/>
</dbReference>